<name>A0A175RI36_9HYPH</name>
<keyword evidence="6" id="KW-0472">Membrane</keyword>
<dbReference type="Pfam" id="PF02534">
    <property type="entry name" value="T4SS-DNA_transf"/>
    <property type="match status" value="1"/>
</dbReference>
<dbReference type="Proteomes" id="UP000078529">
    <property type="component" value="Unassembled WGS sequence"/>
</dbReference>
<keyword evidence="4" id="KW-0812">Transmembrane</keyword>
<dbReference type="PANTHER" id="PTHR37937">
    <property type="entry name" value="CONJUGATIVE TRANSFER: DNA TRANSPORT"/>
    <property type="match status" value="1"/>
</dbReference>
<gene>
    <name evidence="7" type="ORF">NS365_18630</name>
</gene>
<dbReference type="CDD" id="cd01127">
    <property type="entry name" value="TrwB_TraG_TraD_VirD4"/>
    <property type="match status" value="1"/>
</dbReference>
<evidence type="ECO:0000313" key="7">
    <source>
        <dbReference type="EMBL" id="KTR03356.1"/>
    </source>
</evidence>
<evidence type="ECO:0000256" key="2">
    <source>
        <dbReference type="ARBA" id="ARBA00008806"/>
    </source>
</evidence>
<protein>
    <recommendedName>
        <fullName evidence="9">Conjugal transfer protein TraG</fullName>
    </recommendedName>
</protein>
<reference evidence="7 8" key="1">
    <citation type="journal article" date="2016" name="Front. Microbiol.">
        <title>Genomic Resource of Rice Seed Associated Bacteria.</title>
        <authorList>
            <person name="Midha S."/>
            <person name="Bansal K."/>
            <person name="Sharma S."/>
            <person name="Kumar N."/>
            <person name="Patil P.P."/>
            <person name="Chaudhry V."/>
            <person name="Patil P.B."/>
        </authorList>
    </citation>
    <scope>NUCLEOTIDE SEQUENCE [LARGE SCALE GENOMIC DNA]</scope>
    <source>
        <strain evidence="7 8">NS365</strain>
    </source>
</reference>
<keyword evidence="8" id="KW-1185">Reference proteome</keyword>
<comment type="subcellular location">
    <subcellularLocation>
        <location evidence="1">Cell membrane</location>
        <topology evidence="1">Multi-pass membrane protein</topology>
    </subcellularLocation>
</comment>
<evidence type="ECO:0008006" key="9">
    <source>
        <dbReference type="Google" id="ProtNLM"/>
    </source>
</evidence>
<dbReference type="PATRIC" id="fig|401562.4.peg.3665"/>
<accession>A0A175RI36</accession>
<evidence type="ECO:0000256" key="6">
    <source>
        <dbReference type="ARBA" id="ARBA00023136"/>
    </source>
</evidence>
<comment type="similarity">
    <text evidence="2">Belongs to the VirD4/TraG family.</text>
</comment>
<comment type="caution">
    <text evidence="7">The sequence shown here is derived from an EMBL/GenBank/DDBJ whole genome shotgun (WGS) entry which is preliminary data.</text>
</comment>
<keyword evidence="3" id="KW-1003">Cell membrane</keyword>
<dbReference type="RefSeq" id="WP_058601795.1">
    <property type="nucleotide sequence ID" value="NZ_LDQA01000054.1"/>
</dbReference>
<dbReference type="GO" id="GO:0005886">
    <property type="term" value="C:plasma membrane"/>
    <property type="evidence" value="ECO:0007669"/>
    <property type="project" value="UniProtKB-SubCell"/>
</dbReference>
<keyword evidence="5" id="KW-1133">Transmembrane helix</keyword>
<evidence type="ECO:0000256" key="1">
    <source>
        <dbReference type="ARBA" id="ARBA00004651"/>
    </source>
</evidence>
<organism evidence="7 8">
    <name type="scientific">Aureimonas ureilytica</name>
    <dbReference type="NCBI Taxonomy" id="401562"/>
    <lineage>
        <taxon>Bacteria</taxon>
        <taxon>Pseudomonadati</taxon>
        <taxon>Pseudomonadota</taxon>
        <taxon>Alphaproteobacteria</taxon>
        <taxon>Hyphomicrobiales</taxon>
        <taxon>Aurantimonadaceae</taxon>
        <taxon>Aureimonas</taxon>
    </lineage>
</organism>
<dbReference type="Gene3D" id="3.40.50.300">
    <property type="entry name" value="P-loop containing nucleotide triphosphate hydrolases"/>
    <property type="match status" value="2"/>
</dbReference>
<dbReference type="SUPFAM" id="SSF52540">
    <property type="entry name" value="P-loop containing nucleoside triphosphate hydrolases"/>
    <property type="match status" value="1"/>
</dbReference>
<dbReference type="PANTHER" id="PTHR37937:SF1">
    <property type="entry name" value="CONJUGATIVE TRANSFER: DNA TRANSPORT"/>
    <property type="match status" value="1"/>
</dbReference>
<dbReference type="InterPro" id="IPR051539">
    <property type="entry name" value="T4SS-coupling_protein"/>
</dbReference>
<dbReference type="EMBL" id="LDQA01000054">
    <property type="protein sequence ID" value="KTR03356.1"/>
    <property type="molecule type" value="Genomic_DNA"/>
</dbReference>
<dbReference type="InterPro" id="IPR003688">
    <property type="entry name" value="TraG/VirD4"/>
</dbReference>
<dbReference type="AlphaFoldDB" id="A0A175RI36"/>
<evidence type="ECO:0000256" key="4">
    <source>
        <dbReference type="ARBA" id="ARBA00022692"/>
    </source>
</evidence>
<proteinExistence type="inferred from homology"/>
<evidence type="ECO:0000256" key="5">
    <source>
        <dbReference type="ARBA" id="ARBA00022989"/>
    </source>
</evidence>
<evidence type="ECO:0000256" key="3">
    <source>
        <dbReference type="ARBA" id="ARBA00022475"/>
    </source>
</evidence>
<dbReference type="InterPro" id="IPR027417">
    <property type="entry name" value="P-loop_NTPase"/>
</dbReference>
<evidence type="ECO:0000313" key="8">
    <source>
        <dbReference type="Proteomes" id="UP000078529"/>
    </source>
</evidence>
<sequence>MKEWLLGMGKKAMDAGAARLEDEKQRRAEPPLTIAEDNQYARFERIRGLVHMDMMKALPPHPGEVTSRNRREVRAFLQSPAFADAVAFGEKARDDRQRRDRERELADQAERLAAINKFYDNELNVISVPLDMLWAKVSSMEAVALSQEFNDEVTRSQTFTGGGSGEQRLLEAVSIMSQGSKLSAGMNQSVIKRTLRDFPEGHRAILRLAEILQHFGRLTEDQRYKIALPLAWNEGKSQIEAPKSVSGPRERAAFMGILSRTILSKAGTAESAVETVQSACRSAMDGGVPSMQKEVLQRYLYSGTQWLTSDEAVKLAPNGATDTALRLGGLPDGKELLFDLNESLATIAPPGSGKSTSHVIRNLLYLKAPAVVLDIKGEVYGATGAWRQENVGPVYKFAPTDPANSLHFNPFDFISTDQDEAYDQAQRLAELLTTPPDAKKGGSDPYWDERAQMVISAFVLHVALTAEGSARSMDTVLEMLAGNPLGGDGTTGPYDETLSAMMVSDVSRLRRIANALFSLPDKQRESVFDMARNALDIWESPSIARLTRRTTFRPEQLRAENATLYLCVDLPDVKRFSSVLRVLLGMTITHLCTAKPESQAKPVTVFLDEMPRLKRMDVIEQALETGRGFGVRMWLFMQNFGQLETMYANARGMLSNCMVRAYMNPEEDTAVWLSKHLGEQNGLLDGQRKPLIPAYTLTGSEYADKMVLLINRTNNATLNKRPYFQDGNLTGRAAS</sequence>